<sequence length="30" mass="3390">MVTTIGEPGGSRVMMLTDCDYLQVYRIVIK</sequence>
<evidence type="ECO:0000313" key="2">
    <source>
        <dbReference type="Proteomes" id="UP000265520"/>
    </source>
</evidence>
<organism evidence="1 2">
    <name type="scientific">Trifolium medium</name>
    <dbReference type="NCBI Taxonomy" id="97028"/>
    <lineage>
        <taxon>Eukaryota</taxon>
        <taxon>Viridiplantae</taxon>
        <taxon>Streptophyta</taxon>
        <taxon>Embryophyta</taxon>
        <taxon>Tracheophyta</taxon>
        <taxon>Spermatophyta</taxon>
        <taxon>Magnoliopsida</taxon>
        <taxon>eudicotyledons</taxon>
        <taxon>Gunneridae</taxon>
        <taxon>Pentapetalae</taxon>
        <taxon>rosids</taxon>
        <taxon>fabids</taxon>
        <taxon>Fabales</taxon>
        <taxon>Fabaceae</taxon>
        <taxon>Papilionoideae</taxon>
        <taxon>50 kb inversion clade</taxon>
        <taxon>NPAAA clade</taxon>
        <taxon>Hologalegina</taxon>
        <taxon>IRL clade</taxon>
        <taxon>Trifolieae</taxon>
        <taxon>Trifolium</taxon>
    </lineage>
</organism>
<dbReference type="Proteomes" id="UP000265520">
    <property type="component" value="Unassembled WGS sequence"/>
</dbReference>
<protein>
    <submittedName>
        <fullName evidence="1">Uncharacterized protein</fullName>
    </submittedName>
</protein>
<reference evidence="1 2" key="1">
    <citation type="journal article" date="2018" name="Front. Plant Sci.">
        <title>Red Clover (Trifolium pratense) and Zigzag Clover (T. medium) - A Picture of Genomic Similarities and Differences.</title>
        <authorList>
            <person name="Dluhosova J."/>
            <person name="Istvanek J."/>
            <person name="Nedelnik J."/>
            <person name="Repkova J."/>
        </authorList>
    </citation>
    <scope>NUCLEOTIDE SEQUENCE [LARGE SCALE GENOMIC DNA]</scope>
    <source>
        <strain evidence="2">cv. 10/8</strain>
        <tissue evidence="1">Leaf</tissue>
    </source>
</reference>
<proteinExistence type="predicted"/>
<dbReference type="EMBL" id="LXQA011370889">
    <property type="protein sequence ID" value="MCI94938.1"/>
    <property type="molecule type" value="Genomic_DNA"/>
</dbReference>
<keyword evidence="2" id="KW-1185">Reference proteome</keyword>
<dbReference type="AlphaFoldDB" id="A0A392W2T0"/>
<name>A0A392W2T0_9FABA</name>
<accession>A0A392W2T0</accession>
<evidence type="ECO:0000313" key="1">
    <source>
        <dbReference type="EMBL" id="MCI94938.1"/>
    </source>
</evidence>
<comment type="caution">
    <text evidence="1">The sequence shown here is derived from an EMBL/GenBank/DDBJ whole genome shotgun (WGS) entry which is preliminary data.</text>
</comment>